<reference evidence="5 6" key="1">
    <citation type="submission" date="2017-10" db="EMBL/GenBank/DDBJ databases">
        <title>The draft genome sequence of Lewinella nigricans NBRC 102662.</title>
        <authorList>
            <person name="Wang K."/>
        </authorList>
    </citation>
    <scope>NUCLEOTIDE SEQUENCE [LARGE SCALE GENOMIC DNA]</scope>
    <source>
        <strain evidence="5 6">NBRC 102662</strain>
    </source>
</reference>
<gene>
    <name evidence="5" type="ORF">CRP01_29915</name>
</gene>
<evidence type="ECO:0000256" key="3">
    <source>
        <dbReference type="ARBA" id="ARBA00023125"/>
    </source>
</evidence>
<evidence type="ECO:0000313" key="6">
    <source>
        <dbReference type="Proteomes" id="UP000223913"/>
    </source>
</evidence>
<dbReference type="EMBL" id="PDUD01000036">
    <property type="protein sequence ID" value="PHN02884.1"/>
    <property type="molecule type" value="Genomic_DNA"/>
</dbReference>
<dbReference type="SUPFAM" id="SSF46785">
    <property type="entry name" value="Winged helix' DNA-binding domain"/>
    <property type="match status" value="1"/>
</dbReference>
<dbReference type="InterPro" id="IPR036388">
    <property type="entry name" value="WH-like_DNA-bd_sf"/>
</dbReference>
<keyword evidence="4" id="KW-0804">Transcription</keyword>
<accession>A0A2D0N309</accession>
<dbReference type="OrthoDB" id="279010at2"/>
<dbReference type="Proteomes" id="UP000223913">
    <property type="component" value="Unassembled WGS sequence"/>
</dbReference>
<dbReference type="InterPro" id="IPR036390">
    <property type="entry name" value="WH_DNA-bd_sf"/>
</dbReference>
<dbReference type="GO" id="GO:0045892">
    <property type="term" value="P:negative regulation of DNA-templated transcription"/>
    <property type="evidence" value="ECO:0007669"/>
    <property type="project" value="InterPro"/>
</dbReference>
<keyword evidence="3" id="KW-0238">DNA-binding</keyword>
<proteinExistence type="inferred from homology"/>
<keyword evidence="6" id="KW-1185">Reference proteome</keyword>
<dbReference type="Gene3D" id="1.10.4040.10">
    <property type="entry name" value="Penicillinase repressor domain"/>
    <property type="match status" value="1"/>
</dbReference>
<dbReference type="Gene3D" id="1.10.10.10">
    <property type="entry name" value="Winged helix-like DNA-binding domain superfamily/Winged helix DNA-binding domain"/>
    <property type="match status" value="1"/>
</dbReference>
<organism evidence="5 6">
    <name type="scientific">Flavilitoribacter nigricans (strain ATCC 23147 / DSM 23189 / NBRC 102662 / NCIMB 1420 / SS-2)</name>
    <name type="common">Lewinella nigricans</name>
    <dbReference type="NCBI Taxonomy" id="1122177"/>
    <lineage>
        <taxon>Bacteria</taxon>
        <taxon>Pseudomonadati</taxon>
        <taxon>Bacteroidota</taxon>
        <taxon>Saprospiria</taxon>
        <taxon>Saprospirales</taxon>
        <taxon>Lewinellaceae</taxon>
        <taxon>Flavilitoribacter</taxon>
    </lineage>
</organism>
<sequence length="131" mass="14946">MSEIPKPTQREMTILKILWKLGPATVRQVHEQLIAQKSGKKVGYTTALKMMQVMHEKGLLERTLDGVSHIYTPTISEEENVREVLDNMIRTTFKGSSSKLVMQLLGNHETSPEELDEIRNFLDELDNNAPK</sequence>
<evidence type="ECO:0000256" key="2">
    <source>
        <dbReference type="ARBA" id="ARBA00023015"/>
    </source>
</evidence>
<dbReference type="AlphaFoldDB" id="A0A2D0N309"/>
<protein>
    <submittedName>
        <fullName evidence="5">Transcriptional regulator</fullName>
    </submittedName>
</protein>
<dbReference type="PIRSF" id="PIRSF019455">
    <property type="entry name" value="CopR_AtkY"/>
    <property type="match status" value="1"/>
</dbReference>
<evidence type="ECO:0000256" key="4">
    <source>
        <dbReference type="ARBA" id="ARBA00023163"/>
    </source>
</evidence>
<keyword evidence="2" id="KW-0805">Transcription regulation</keyword>
<dbReference type="GO" id="GO:0003677">
    <property type="term" value="F:DNA binding"/>
    <property type="evidence" value="ECO:0007669"/>
    <property type="project" value="UniProtKB-KW"/>
</dbReference>
<comment type="similarity">
    <text evidence="1">Belongs to the BlaI transcriptional regulatory family.</text>
</comment>
<dbReference type="InterPro" id="IPR005650">
    <property type="entry name" value="BlaI_family"/>
</dbReference>
<comment type="caution">
    <text evidence="5">The sequence shown here is derived from an EMBL/GenBank/DDBJ whole genome shotgun (WGS) entry which is preliminary data.</text>
</comment>
<evidence type="ECO:0000313" key="5">
    <source>
        <dbReference type="EMBL" id="PHN02884.1"/>
    </source>
</evidence>
<evidence type="ECO:0000256" key="1">
    <source>
        <dbReference type="ARBA" id="ARBA00011046"/>
    </source>
</evidence>
<dbReference type="Pfam" id="PF03965">
    <property type="entry name" value="Penicillinase_R"/>
    <property type="match status" value="1"/>
</dbReference>
<name>A0A2D0N309_FLAN2</name>